<dbReference type="AlphaFoldDB" id="A0A061BIC4"/>
<feature type="region of interest" description="Disordered" evidence="1">
    <location>
        <begin position="140"/>
        <end position="166"/>
    </location>
</feature>
<dbReference type="EMBL" id="LK052966">
    <property type="protein sequence ID" value="CDR49736.1"/>
    <property type="molecule type" value="Genomic_DNA"/>
</dbReference>
<feature type="compositionally biased region" description="Basic and acidic residues" evidence="1">
    <location>
        <begin position="140"/>
        <end position="153"/>
    </location>
</feature>
<proteinExistence type="predicted"/>
<protein>
    <submittedName>
        <fullName evidence="2">RHTO0S31e00452g1_1</fullName>
    </submittedName>
</protein>
<evidence type="ECO:0000256" key="1">
    <source>
        <dbReference type="SAM" id="MobiDB-lite"/>
    </source>
</evidence>
<sequence length="166" mass="17962">MRLTACLGTTKATRGQFSSLFPHHCAPASSSPHAADSMLPSSKDVHRDGMREPLCSTNLSHAMKDVTVSHHGDRPSKPQTDLPLSRDSTGGSLSTGERYEHAPSHPKPQPSASQPSLVDRVEGEAEELVGRWRHDAQLVEAGRTQRDYGREAIKQGMENGGGSVMR</sequence>
<dbReference type="OrthoDB" id="10340930at2759"/>
<reference evidence="2" key="1">
    <citation type="journal article" date="2014" name="Genome Announc.">
        <title>Draft genome sequence of Rhodosporidium toruloides CECT1137, an oleaginous yeast of biotechnological interest.</title>
        <authorList>
            <person name="Morin N."/>
            <person name="Calcas X."/>
            <person name="Devillers H."/>
            <person name="Durrens P."/>
            <person name="Sherman D.J."/>
            <person name="Nicaud J.-M."/>
            <person name="Neuveglise C."/>
        </authorList>
    </citation>
    <scope>NUCLEOTIDE SEQUENCE</scope>
    <source>
        <strain evidence="2">CECT1137</strain>
    </source>
</reference>
<name>A0A061BIC4_RHOTO</name>
<feature type="region of interest" description="Disordered" evidence="1">
    <location>
        <begin position="27"/>
        <end position="124"/>
    </location>
</feature>
<evidence type="ECO:0000313" key="2">
    <source>
        <dbReference type="EMBL" id="CDR49736.1"/>
    </source>
</evidence>
<organism evidence="2">
    <name type="scientific">Rhodotorula toruloides</name>
    <name type="common">Yeast</name>
    <name type="synonym">Rhodosporidium toruloides</name>
    <dbReference type="NCBI Taxonomy" id="5286"/>
    <lineage>
        <taxon>Eukaryota</taxon>
        <taxon>Fungi</taxon>
        <taxon>Dikarya</taxon>
        <taxon>Basidiomycota</taxon>
        <taxon>Pucciniomycotina</taxon>
        <taxon>Microbotryomycetes</taxon>
        <taxon>Sporidiobolales</taxon>
        <taxon>Sporidiobolaceae</taxon>
        <taxon>Rhodotorula</taxon>
    </lineage>
</organism>
<accession>A0A061BIC4</accession>
<feature type="compositionally biased region" description="Basic and acidic residues" evidence="1">
    <location>
        <begin position="62"/>
        <end position="76"/>
    </location>
</feature>
<feature type="compositionally biased region" description="Polar residues" evidence="1">
    <location>
        <begin position="86"/>
        <end position="95"/>
    </location>
</feature>
<gene>
    <name evidence="2" type="ORF">RHTO0S_31e00452g</name>
</gene>